<sequence>MQTPLDFWRGCQPLGSRSTTIPTTAHYVSVVSPEWTVPYTATVGDTGLHYQAVYDDVDIISRGGKLTRRLANSNWKGHSVRRRRGHASASITTAYR</sequence>
<evidence type="ECO:0000256" key="1">
    <source>
        <dbReference type="SAM" id="MobiDB-lite"/>
    </source>
</evidence>
<gene>
    <name evidence="2" type="ORF">SAMEA2275630_02914</name>
</gene>
<dbReference type="AlphaFoldDB" id="A0AB38DFN1"/>
<dbReference type="EMBL" id="FVQL01000001">
    <property type="protein sequence ID" value="SKY89310.1"/>
    <property type="molecule type" value="Genomic_DNA"/>
</dbReference>
<name>A0AB38DFN1_9MYCO</name>
<organism evidence="2 3">
    <name type="scientific">Mycobacteroides abscessus subsp. massiliense</name>
    <dbReference type="NCBI Taxonomy" id="1962118"/>
    <lineage>
        <taxon>Bacteria</taxon>
        <taxon>Bacillati</taxon>
        <taxon>Actinomycetota</taxon>
        <taxon>Actinomycetes</taxon>
        <taxon>Mycobacteriales</taxon>
        <taxon>Mycobacteriaceae</taxon>
        <taxon>Mycobacteroides</taxon>
        <taxon>Mycobacteroides abscessus</taxon>
    </lineage>
</organism>
<feature type="region of interest" description="Disordered" evidence="1">
    <location>
        <begin position="77"/>
        <end position="96"/>
    </location>
</feature>
<evidence type="ECO:0000313" key="3">
    <source>
        <dbReference type="Proteomes" id="UP000190366"/>
    </source>
</evidence>
<dbReference type="Proteomes" id="UP000190366">
    <property type="component" value="Unassembled WGS sequence"/>
</dbReference>
<accession>A0AB38DFN1</accession>
<proteinExistence type="predicted"/>
<protein>
    <submittedName>
        <fullName evidence="2">Uncharacterized protein</fullName>
    </submittedName>
</protein>
<evidence type="ECO:0000313" key="2">
    <source>
        <dbReference type="EMBL" id="SKY89310.1"/>
    </source>
</evidence>
<reference evidence="2 3" key="1">
    <citation type="submission" date="2016-11" db="EMBL/GenBank/DDBJ databases">
        <authorList>
            <consortium name="Pathogen Informatics"/>
        </authorList>
    </citation>
    <scope>NUCLEOTIDE SEQUENCE [LARGE SCALE GENOMIC DNA]</scope>
    <source>
        <strain evidence="2 3">1168</strain>
    </source>
</reference>
<comment type="caution">
    <text evidence="2">The sequence shown here is derived from an EMBL/GenBank/DDBJ whole genome shotgun (WGS) entry which is preliminary data.</text>
</comment>